<gene>
    <name evidence="1" type="ORF">MNBD_GAMMA01-169</name>
</gene>
<evidence type="ECO:0000313" key="1">
    <source>
        <dbReference type="EMBL" id="VAW35006.1"/>
    </source>
</evidence>
<dbReference type="EMBL" id="UOEW01000093">
    <property type="protein sequence ID" value="VAW35006.1"/>
    <property type="molecule type" value="Genomic_DNA"/>
</dbReference>
<proteinExistence type="predicted"/>
<name>A0A3B0VRZ3_9ZZZZ</name>
<dbReference type="AlphaFoldDB" id="A0A3B0VRZ3"/>
<dbReference type="InterPro" id="IPR021732">
    <property type="entry name" value="DUF3301"/>
</dbReference>
<reference evidence="1" key="1">
    <citation type="submission" date="2018-06" db="EMBL/GenBank/DDBJ databases">
        <authorList>
            <person name="Zhirakovskaya E."/>
        </authorList>
    </citation>
    <scope>NUCLEOTIDE SEQUENCE</scope>
</reference>
<protein>
    <recommendedName>
        <fullName evidence="2">DUF3301 domain-containing protein</fullName>
    </recommendedName>
</protein>
<dbReference type="Pfam" id="PF11743">
    <property type="entry name" value="DUF3301"/>
    <property type="match status" value="1"/>
</dbReference>
<accession>A0A3B0VRZ3</accession>
<sequence>MLEITLLLVMGLFILLIATNAKARDIARAYSKRETLRRQCVFLDDSIALKSMKIKKIKNRFGLYRSYAFEYNEADFQRYDGKIELLGYHVIKIQYFQPDHIEHESGS</sequence>
<organism evidence="1">
    <name type="scientific">hydrothermal vent metagenome</name>
    <dbReference type="NCBI Taxonomy" id="652676"/>
    <lineage>
        <taxon>unclassified sequences</taxon>
        <taxon>metagenomes</taxon>
        <taxon>ecological metagenomes</taxon>
    </lineage>
</organism>
<evidence type="ECO:0008006" key="2">
    <source>
        <dbReference type="Google" id="ProtNLM"/>
    </source>
</evidence>